<comment type="catalytic activity">
    <reaction evidence="12">
        <text>Couples ATP hydrolysis with the unwinding of duplex DNA by translocating in the 3'-5' direction.</text>
        <dbReference type="EC" id="5.6.2.4"/>
    </reaction>
</comment>
<evidence type="ECO:0000313" key="15">
    <source>
        <dbReference type="EMBL" id="SDK42818.1"/>
    </source>
</evidence>
<dbReference type="FunFam" id="3.40.1440.60:FF:000001">
    <property type="entry name" value="Primosomal protein N"/>
    <property type="match status" value="1"/>
</dbReference>
<feature type="binding site" evidence="12">
    <location>
        <position position="534"/>
    </location>
    <ligand>
        <name>Zn(2+)</name>
        <dbReference type="ChEBI" id="CHEBI:29105"/>
        <label>2</label>
    </ligand>
</feature>
<feature type="binding site" evidence="12">
    <location>
        <position position="528"/>
    </location>
    <ligand>
        <name>Zn(2+)</name>
        <dbReference type="ChEBI" id="CHEBI:29105"/>
        <label>1</label>
    </ligand>
</feature>
<dbReference type="GO" id="GO:0006269">
    <property type="term" value="P:DNA replication, synthesis of primer"/>
    <property type="evidence" value="ECO:0007669"/>
    <property type="project" value="UniProtKB-KW"/>
</dbReference>
<dbReference type="InterPro" id="IPR041222">
    <property type="entry name" value="PriA_3primeBD"/>
</dbReference>
<dbReference type="GO" id="GO:0006302">
    <property type="term" value="P:double-strand break repair"/>
    <property type="evidence" value="ECO:0007669"/>
    <property type="project" value="InterPro"/>
</dbReference>
<dbReference type="GO" id="GO:0006310">
    <property type="term" value="P:DNA recombination"/>
    <property type="evidence" value="ECO:0007669"/>
    <property type="project" value="InterPro"/>
</dbReference>
<dbReference type="Proteomes" id="UP000198718">
    <property type="component" value="Unassembled WGS sequence"/>
</dbReference>
<dbReference type="PANTHER" id="PTHR30580:SF0">
    <property type="entry name" value="PRIMOSOMAL PROTEIN N"/>
    <property type="match status" value="1"/>
</dbReference>
<dbReference type="PANTHER" id="PTHR30580">
    <property type="entry name" value="PRIMOSOMAL PROTEIN N"/>
    <property type="match status" value="1"/>
</dbReference>
<dbReference type="GO" id="GO:0005524">
    <property type="term" value="F:ATP binding"/>
    <property type="evidence" value="ECO:0007669"/>
    <property type="project" value="UniProtKB-UniRule"/>
</dbReference>
<dbReference type="NCBIfam" id="NF004066">
    <property type="entry name" value="PRK05580.1-3"/>
    <property type="match status" value="1"/>
</dbReference>
<dbReference type="Pfam" id="PF18319">
    <property type="entry name" value="Zn_ribbon_PriA"/>
    <property type="match status" value="1"/>
</dbReference>
<feature type="binding site" evidence="12">
    <location>
        <position position="552"/>
    </location>
    <ligand>
        <name>Zn(2+)</name>
        <dbReference type="ChEBI" id="CHEBI:29105"/>
        <label>2</label>
    </ligand>
</feature>
<keyword evidence="6 12" id="KW-0347">Helicase</keyword>
<dbReference type="InterPro" id="IPR005259">
    <property type="entry name" value="PriA"/>
</dbReference>
<evidence type="ECO:0000256" key="11">
    <source>
        <dbReference type="ARBA" id="ARBA00048988"/>
    </source>
</evidence>
<dbReference type="SMART" id="SM00490">
    <property type="entry name" value="HELICc"/>
    <property type="match status" value="1"/>
</dbReference>
<gene>
    <name evidence="12" type="primary">priA</name>
    <name evidence="15" type="ORF">SAMN05660472_01267</name>
</gene>
<keyword evidence="2 12" id="KW-0235">DNA replication</keyword>
<dbReference type="InterPro" id="IPR011545">
    <property type="entry name" value="DEAD/DEAH_box_helicase_dom"/>
</dbReference>
<dbReference type="HAMAP" id="MF_00983">
    <property type="entry name" value="PriA"/>
    <property type="match status" value="1"/>
</dbReference>
<evidence type="ECO:0000256" key="8">
    <source>
        <dbReference type="ARBA" id="ARBA00022840"/>
    </source>
</evidence>
<dbReference type="PROSITE" id="PS51194">
    <property type="entry name" value="HELICASE_CTER"/>
    <property type="match status" value="1"/>
</dbReference>
<protein>
    <recommendedName>
        <fullName evidence="12">Replication restart protein PriA</fullName>
    </recommendedName>
    <alternativeName>
        <fullName evidence="12">ATP-dependent DNA helicase PriA</fullName>
        <ecNumber evidence="12">5.6.2.4</ecNumber>
    </alternativeName>
    <alternativeName>
        <fullName evidence="12">DNA 3'-5' helicase PriA</fullName>
    </alternativeName>
</protein>
<evidence type="ECO:0000259" key="13">
    <source>
        <dbReference type="PROSITE" id="PS51192"/>
    </source>
</evidence>
<dbReference type="FunFam" id="3.40.50.300:FF:000489">
    <property type="entry name" value="Primosome assembly protein PriA"/>
    <property type="match status" value="1"/>
</dbReference>
<dbReference type="Gene3D" id="3.40.1440.60">
    <property type="entry name" value="PriA, 3(prime) DNA-binding domain"/>
    <property type="match status" value="1"/>
</dbReference>
<keyword evidence="8 12" id="KW-0067">ATP-binding</keyword>
<dbReference type="Gene3D" id="3.40.50.300">
    <property type="entry name" value="P-loop containing nucleotide triphosphate hydrolases"/>
    <property type="match status" value="2"/>
</dbReference>
<dbReference type="InterPro" id="IPR041236">
    <property type="entry name" value="PriA_C"/>
</dbReference>
<keyword evidence="5 12" id="KW-0378">Hydrolase</keyword>
<dbReference type="InterPro" id="IPR001650">
    <property type="entry name" value="Helicase_C-like"/>
</dbReference>
<reference evidence="15 16" key="1">
    <citation type="submission" date="2016-10" db="EMBL/GenBank/DDBJ databases">
        <authorList>
            <person name="de Groot N.N."/>
        </authorList>
    </citation>
    <scope>NUCLEOTIDE SEQUENCE [LARGE SCALE GENOMIC DNA]</scope>
    <source>
        <strain evidence="15 16">DSM 18346</strain>
    </source>
</reference>
<comment type="catalytic activity">
    <reaction evidence="11 12">
        <text>ATP + H2O = ADP + phosphate + H(+)</text>
        <dbReference type="Rhea" id="RHEA:13065"/>
        <dbReference type="ChEBI" id="CHEBI:15377"/>
        <dbReference type="ChEBI" id="CHEBI:15378"/>
        <dbReference type="ChEBI" id="CHEBI:30616"/>
        <dbReference type="ChEBI" id="CHEBI:43474"/>
        <dbReference type="ChEBI" id="CHEBI:456216"/>
        <dbReference type="EC" id="5.6.2.4"/>
    </reaction>
</comment>
<dbReference type="GO" id="GO:0003677">
    <property type="term" value="F:DNA binding"/>
    <property type="evidence" value="ECO:0007669"/>
    <property type="project" value="UniProtKB-UniRule"/>
</dbReference>
<feature type="domain" description="Helicase C-terminal" evidence="14">
    <location>
        <begin position="557"/>
        <end position="714"/>
    </location>
</feature>
<proteinExistence type="inferred from homology"/>
<dbReference type="RefSeq" id="WP_090552122.1">
    <property type="nucleotide sequence ID" value="NZ_FNFP01000002.1"/>
</dbReference>
<dbReference type="STRING" id="393762.SAMN05660472_01267"/>
<dbReference type="InterPro" id="IPR027417">
    <property type="entry name" value="P-loop_NTPase"/>
</dbReference>
<feature type="binding site" evidence="12">
    <location>
        <position position="525"/>
    </location>
    <ligand>
        <name>Zn(2+)</name>
        <dbReference type="ChEBI" id="CHEBI:29105"/>
        <label>1</label>
    </ligand>
</feature>
<keyword evidence="1 12" id="KW-0639">Primosome</keyword>
<sequence length="828" mass="94850">MGENLYIAQAIVNNNSLHTDKIFDYSIPEDLQGVVAKGMRVMVPFGIGNNRLEAYILNIKKEEKVTYKLKDILYPLDDKPILTETQIKMILWLKNKYLCRYIEAIHCFLPSGIVNKEKKIVELIEKDWQKVISRNSKNQIEVLRILEDLGGKITLEKLFGKLSFKNFQSTLKILEEKNIIKIDYSISSRIKIQTQQYAQLTLKDDEVDTTIASLKNAKRQKEILLFLKAHKECAVKELLDILKVTRSSLNALISKGYITIIDKEHKRDPFKDIVFKDFPKLVPNSQQKKVIDVITNYIKEEKAHTFLLHGITGSGKTEIYLQLMEQVLKKDKQGIILVPEIALTPQTVERFYGRFGEGIAVLHSNLSDGERFDEWRKITEGKVNIAIGARSAIFAPFKNLGMVIIDEEHENTYKSEINPKYHAIEVANYRSKEEGAIVVLGSATPSIESYYKGEQKEVSLFTLTKRATASDLPEVEIIDMRKELDNGNKSILSHTLFSAIQQNLEVNKQTILFLNRRGFATFVSCRQCGYVVKCKHCDIAMTHHKNMKNLQCHYCGDKIQEPETCPSCSSSNINYFGAGTQRIESLINTYFPKAIIERMDMDSTIVKGSHQRILEKFKKGKIDILVGTQMISKGLDFPNVTLVGVISADASLNLPDFRASEKTFQLVTQVAGRAGRGLDKGRVILQTYNPEHYSIYTAANHDFESFYKEELLLRKEFIYPPFVQLINICFTGKNEKEVYIVSEKITNNIKYILQAKGYSQYNEIVFGPNPAIISKINEKFRYQILLKNHEVPYHLLRSIVKYLLLDKRQKFIPSTITVSIDIDPLYIM</sequence>
<dbReference type="EC" id="5.6.2.4" evidence="12"/>
<dbReference type="SMART" id="SM00487">
    <property type="entry name" value="DEXDc"/>
    <property type="match status" value="1"/>
</dbReference>
<dbReference type="AlphaFoldDB" id="A0A1G9BTM7"/>
<evidence type="ECO:0000313" key="16">
    <source>
        <dbReference type="Proteomes" id="UP000198718"/>
    </source>
</evidence>
<comment type="subunit">
    <text evidence="12">Component of the replication restart primosome.</text>
</comment>
<keyword evidence="9 12" id="KW-0238">DNA-binding</keyword>
<dbReference type="NCBIfam" id="TIGR00595">
    <property type="entry name" value="priA"/>
    <property type="match status" value="1"/>
</dbReference>
<dbReference type="EMBL" id="FNFP01000002">
    <property type="protein sequence ID" value="SDK42818.1"/>
    <property type="molecule type" value="Genomic_DNA"/>
</dbReference>
<keyword evidence="10 12" id="KW-0413">Isomerase</keyword>
<feature type="binding site" evidence="12">
    <location>
        <position position="537"/>
    </location>
    <ligand>
        <name>Zn(2+)</name>
        <dbReference type="ChEBI" id="CHEBI:29105"/>
        <label>2</label>
    </ligand>
</feature>
<dbReference type="GO" id="GO:1990077">
    <property type="term" value="C:primosome complex"/>
    <property type="evidence" value="ECO:0007669"/>
    <property type="project" value="UniProtKB-UniRule"/>
</dbReference>
<comment type="function">
    <text evidence="12">Initiates the restart of stalled replication forks, which reloads the replicative helicase on sites other than the origin of replication. Recognizes and binds to abandoned replication forks and remodels them to uncover a helicase loading site. Promotes assembly of the primosome at these replication forks.</text>
</comment>
<evidence type="ECO:0000256" key="6">
    <source>
        <dbReference type="ARBA" id="ARBA00022806"/>
    </source>
</evidence>
<evidence type="ECO:0000256" key="9">
    <source>
        <dbReference type="ARBA" id="ARBA00023125"/>
    </source>
</evidence>
<evidence type="ECO:0000256" key="5">
    <source>
        <dbReference type="ARBA" id="ARBA00022801"/>
    </source>
</evidence>
<dbReference type="GO" id="GO:0006270">
    <property type="term" value="P:DNA replication initiation"/>
    <property type="evidence" value="ECO:0007669"/>
    <property type="project" value="TreeGrafter"/>
</dbReference>
<keyword evidence="4 12" id="KW-0547">Nucleotide-binding</keyword>
<dbReference type="OrthoDB" id="9759544at2"/>
<accession>A0A1G9BTM7</accession>
<dbReference type="GO" id="GO:0016887">
    <property type="term" value="F:ATP hydrolysis activity"/>
    <property type="evidence" value="ECO:0007669"/>
    <property type="project" value="RHEA"/>
</dbReference>
<comment type="cofactor">
    <cofactor evidence="12">
        <name>Zn(2+)</name>
        <dbReference type="ChEBI" id="CHEBI:29105"/>
    </cofactor>
    <text evidence="12">Binds 2 zinc ions per subunit.</text>
</comment>
<evidence type="ECO:0000259" key="14">
    <source>
        <dbReference type="PROSITE" id="PS51194"/>
    </source>
</evidence>
<evidence type="ECO:0000256" key="2">
    <source>
        <dbReference type="ARBA" id="ARBA00022705"/>
    </source>
</evidence>
<dbReference type="Pfam" id="PF17764">
    <property type="entry name" value="PriA_3primeBD"/>
    <property type="match status" value="1"/>
</dbReference>
<evidence type="ECO:0000256" key="1">
    <source>
        <dbReference type="ARBA" id="ARBA00022515"/>
    </source>
</evidence>
<keyword evidence="16" id="KW-1185">Reference proteome</keyword>
<dbReference type="InterPro" id="IPR014001">
    <property type="entry name" value="Helicase_ATP-bd"/>
</dbReference>
<dbReference type="InterPro" id="IPR042115">
    <property type="entry name" value="PriA_3primeBD_sf"/>
</dbReference>
<dbReference type="Pfam" id="PF00270">
    <property type="entry name" value="DEAD"/>
    <property type="match status" value="1"/>
</dbReference>
<name>A0A1G9BTM7_9FIRM</name>
<feature type="domain" description="Helicase ATP-binding" evidence="13">
    <location>
        <begin position="297"/>
        <end position="463"/>
    </location>
</feature>
<dbReference type="GO" id="GO:0008270">
    <property type="term" value="F:zinc ion binding"/>
    <property type="evidence" value="ECO:0007669"/>
    <property type="project" value="UniProtKB-UniRule"/>
</dbReference>
<comment type="similarity">
    <text evidence="12">Belongs to the helicase family. PriA subfamily.</text>
</comment>
<dbReference type="Pfam" id="PF18074">
    <property type="entry name" value="PriA_C"/>
    <property type="match status" value="1"/>
</dbReference>
<dbReference type="InterPro" id="IPR040498">
    <property type="entry name" value="PriA_CRR"/>
</dbReference>
<dbReference type="PROSITE" id="PS51192">
    <property type="entry name" value="HELICASE_ATP_BIND_1"/>
    <property type="match status" value="1"/>
</dbReference>
<organism evidence="15 16">
    <name type="scientific">Natronincola ferrireducens</name>
    <dbReference type="NCBI Taxonomy" id="393762"/>
    <lineage>
        <taxon>Bacteria</taxon>
        <taxon>Bacillati</taxon>
        <taxon>Bacillota</taxon>
        <taxon>Clostridia</taxon>
        <taxon>Peptostreptococcales</taxon>
        <taxon>Natronincolaceae</taxon>
        <taxon>Natronincola</taxon>
    </lineage>
</organism>
<dbReference type="Pfam" id="PF00271">
    <property type="entry name" value="Helicase_C"/>
    <property type="match status" value="1"/>
</dbReference>
<feature type="binding site" evidence="12">
    <location>
        <position position="555"/>
    </location>
    <ligand>
        <name>Zn(2+)</name>
        <dbReference type="ChEBI" id="CHEBI:29105"/>
        <label>2</label>
    </ligand>
</feature>
<dbReference type="GO" id="GO:0043138">
    <property type="term" value="F:3'-5' DNA helicase activity"/>
    <property type="evidence" value="ECO:0007669"/>
    <property type="project" value="UniProtKB-EC"/>
</dbReference>
<dbReference type="CDD" id="cd17929">
    <property type="entry name" value="DEXHc_priA"/>
    <property type="match status" value="1"/>
</dbReference>
<keyword evidence="3 12" id="KW-0479">Metal-binding</keyword>
<evidence type="ECO:0000256" key="4">
    <source>
        <dbReference type="ARBA" id="ARBA00022741"/>
    </source>
</evidence>
<evidence type="ECO:0000256" key="12">
    <source>
        <dbReference type="HAMAP-Rule" id="MF_00983"/>
    </source>
</evidence>
<evidence type="ECO:0000256" key="7">
    <source>
        <dbReference type="ARBA" id="ARBA00022833"/>
    </source>
</evidence>
<evidence type="ECO:0000256" key="10">
    <source>
        <dbReference type="ARBA" id="ARBA00023235"/>
    </source>
</evidence>
<dbReference type="CDD" id="cd18804">
    <property type="entry name" value="SF2_C_priA"/>
    <property type="match status" value="1"/>
</dbReference>
<dbReference type="SUPFAM" id="SSF52540">
    <property type="entry name" value="P-loop containing nucleoside triphosphate hydrolases"/>
    <property type="match status" value="1"/>
</dbReference>
<keyword evidence="7 12" id="KW-0862">Zinc</keyword>
<feature type="binding site" evidence="12">
    <location>
        <position position="568"/>
    </location>
    <ligand>
        <name>Zn(2+)</name>
        <dbReference type="ChEBI" id="CHEBI:29105"/>
        <label>1</label>
    </ligand>
</feature>
<feature type="binding site" evidence="12">
    <location>
        <position position="565"/>
    </location>
    <ligand>
        <name>Zn(2+)</name>
        <dbReference type="ChEBI" id="CHEBI:29105"/>
        <label>1</label>
    </ligand>
</feature>
<evidence type="ECO:0000256" key="3">
    <source>
        <dbReference type="ARBA" id="ARBA00022723"/>
    </source>
</evidence>